<dbReference type="InterPro" id="IPR050438">
    <property type="entry name" value="LMW_PTPase"/>
</dbReference>
<evidence type="ECO:0000256" key="5">
    <source>
        <dbReference type="PIRSR" id="PIRSR617867-1"/>
    </source>
</evidence>
<dbReference type="InterPro" id="IPR017867">
    <property type="entry name" value="Tyr_phospatase_low_mol_wt"/>
</dbReference>
<dbReference type="EMBL" id="JOJP01000001">
    <property type="protein sequence ID" value="KEI71318.1"/>
    <property type="molecule type" value="Genomic_DNA"/>
</dbReference>
<dbReference type="PRINTS" id="PR00719">
    <property type="entry name" value="LMWPTPASE"/>
</dbReference>
<evidence type="ECO:0000256" key="3">
    <source>
        <dbReference type="ARBA" id="ARBA00022801"/>
    </source>
</evidence>
<evidence type="ECO:0000256" key="4">
    <source>
        <dbReference type="ARBA" id="ARBA00022912"/>
    </source>
</evidence>
<dbReference type="InterPro" id="IPR023485">
    <property type="entry name" value="Ptyr_pPase"/>
</dbReference>
<evidence type="ECO:0000256" key="1">
    <source>
        <dbReference type="ARBA" id="ARBA00011063"/>
    </source>
</evidence>
<feature type="active site" evidence="5">
    <location>
        <position position="14"/>
    </location>
</feature>
<evidence type="ECO:0000256" key="2">
    <source>
        <dbReference type="ARBA" id="ARBA00013064"/>
    </source>
</evidence>
<name>A0A081KAZ2_9GAMM</name>
<dbReference type="InterPro" id="IPR036196">
    <property type="entry name" value="Ptyr_pPase_sf"/>
</dbReference>
<dbReference type="Proteomes" id="UP000027997">
    <property type="component" value="Unassembled WGS sequence"/>
</dbReference>
<comment type="caution">
    <text evidence="7">The sequence shown here is derived from an EMBL/GenBank/DDBJ whole genome shotgun (WGS) entry which is preliminary data.</text>
</comment>
<dbReference type="AlphaFoldDB" id="A0A081KAZ2"/>
<gene>
    <name evidence="7" type="ORF">GV64_11730</name>
</gene>
<sequence length="155" mass="17034">MVKVLFVCLGNICRSPTAHGVFAHQVAESGLSGRIRVDSAGTSGWHEGGVPDSRSMAHASGHGYDLSFIRSRQVSSSDFVEQDHILAMDKENLKNLRKICPPEYTHKVRLFLDFADLPVTEVPDPYYGGDEGFTRVLNLVELGGLALLDHLKKTL</sequence>
<feature type="domain" description="Phosphotyrosine protein phosphatase I" evidence="6">
    <location>
        <begin position="2"/>
        <end position="150"/>
    </location>
</feature>
<dbReference type="SMART" id="SM00226">
    <property type="entry name" value="LMWPc"/>
    <property type="match status" value="1"/>
</dbReference>
<organism evidence="7 8">
    <name type="scientific">Endozoicomonas elysicola</name>
    <dbReference type="NCBI Taxonomy" id="305900"/>
    <lineage>
        <taxon>Bacteria</taxon>
        <taxon>Pseudomonadati</taxon>
        <taxon>Pseudomonadota</taxon>
        <taxon>Gammaproteobacteria</taxon>
        <taxon>Oceanospirillales</taxon>
        <taxon>Endozoicomonadaceae</taxon>
        <taxon>Endozoicomonas</taxon>
    </lineage>
</organism>
<comment type="similarity">
    <text evidence="1">Belongs to the low molecular weight phosphotyrosine protein phosphatase family.</text>
</comment>
<dbReference type="Pfam" id="PF01451">
    <property type="entry name" value="LMWPc"/>
    <property type="match status" value="1"/>
</dbReference>
<dbReference type="STRING" id="305900.GV64_11730"/>
<evidence type="ECO:0000313" key="8">
    <source>
        <dbReference type="Proteomes" id="UP000027997"/>
    </source>
</evidence>
<keyword evidence="8" id="KW-1185">Reference proteome</keyword>
<dbReference type="SUPFAM" id="SSF52788">
    <property type="entry name" value="Phosphotyrosine protein phosphatases I"/>
    <property type="match status" value="1"/>
</dbReference>
<reference evidence="7 8" key="1">
    <citation type="submission" date="2014-06" db="EMBL/GenBank/DDBJ databases">
        <title>Whole Genome Sequences of Three Symbiotic Endozoicomonas Bacteria.</title>
        <authorList>
            <person name="Neave M.J."/>
            <person name="Apprill A."/>
            <person name="Voolstra C.R."/>
        </authorList>
    </citation>
    <scope>NUCLEOTIDE SEQUENCE [LARGE SCALE GENOMIC DNA]</scope>
    <source>
        <strain evidence="7 8">DSM 22380</strain>
    </source>
</reference>
<dbReference type="FunFam" id="3.40.50.2300:FF:000113">
    <property type="entry name" value="Low molecular weight protein-tyrosine-phosphatase"/>
    <property type="match status" value="1"/>
</dbReference>
<dbReference type="PANTHER" id="PTHR11717">
    <property type="entry name" value="LOW MOLECULAR WEIGHT PROTEIN TYROSINE PHOSPHATASE"/>
    <property type="match status" value="1"/>
</dbReference>
<feature type="active site" description="Nucleophile" evidence="5">
    <location>
        <position position="8"/>
    </location>
</feature>
<dbReference type="PANTHER" id="PTHR11717:SF7">
    <property type="entry name" value="LOW MOLECULAR WEIGHT PHOSPHOTYROSINE PROTEIN PHOSPHATASE"/>
    <property type="match status" value="1"/>
</dbReference>
<evidence type="ECO:0000259" key="6">
    <source>
        <dbReference type="SMART" id="SM00226"/>
    </source>
</evidence>
<keyword evidence="3" id="KW-0378">Hydrolase</keyword>
<dbReference type="CDD" id="cd16343">
    <property type="entry name" value="LMWPTP"/>
    <property type="match status" value="1"/>
</dbReference>
<protein>
    <recommendedName>
        <fullName evidence="2">protein-tyrosine-phosphatase</fullName>
        <ecNumber evidence="2">3.1.3.48</ecNumber>
    </recommendedName>
</protein>
<proteinExistence type="inferred from homology"/>
<dbReference type="GO" id="GO:0004725">
    <property type="term" value="F:protein tyrosine phosphatase activity"/>
    <property type="evidence" value="ECO:0007669"/>
    <property type="project" value="UniProtKB-EC"/>
</dbReference>
<feature type="active site" description="Proton donor" evidence="5">
    <location>
        <position position="124"/>
    </location>
</feature>
<evidence type="ECO:0000313" key="7">
    <source>
        <dbReference type="EMBL" id="KEI71318.1"/>
    </source>
</evidence>
<keyword evidence="4" id="KW-0904">Protein phosphatase</keyword>
<dbReference type="Gene3D" id="3.40.50.2300">
    <property type="match status" value="1"/>
</dbReference>
<dbReference type="eggNOG" id="COG0394">
    <property type="taxonomic scope" value="Bacteria"/>
</dbReference>
<dbReference type="EC" id="3.1.3.48" evidence="2"/>
<dbReference type="RefSeq" id="WP_020582904.1">
    <property type="nucleotide sequence ID" value="NZ_JOJP01000001.1"/>
</dbReference>
<accession>A0A081KAZ2</accession>